<organism evidence="2 3">
    <name type="scientific">Halovulum marinum</name>
    <dbReference type="NCBI Taxonomy" id="2662447"/>
    <lineage>
        <taxon>Bacteria</taxon>
        <taxon>Pseudomonadati</taxon>
        <taxon>Pseudomonadota</taxon>
        <taxon>Alphaproteobacteria</taxon>
        <taxon>Rhodobacterales</taxon>
        <taxon>Paracoccaceae</taxon>
        <taxon>Halovulum</taxon>
    </lineage>
</organism>
<dbReference type="GO" id="GO:0016787">
    <property type="term" value="F:hydrolase activity"/>
    <property type="evidence" value="ECO:0007669"/>
    <property type="project" value="UniProtKB-KW"/>
</dbReference>
<dbReference type="Proteomes" id="UP000474957">
    <property type="component" value="Unassembled WGS sequence"/>
</dbReference>
<gene>
    <name evidence="2" type="ORF">GE300_00955</name>
</gene>
<comment type="caution">
    <text evidence="2">The sequence shown here is derived from an EMBL/GenBank/DDBJ whole genome shotgun (WGS) entry which is preliminary data.</text>
</comment>
<name>A0A6L5YWD3_9RHOB</name>
<feature type="domain" description="AB hydrolase-1" evidence="1">
    <location>
        <begin position="48"/>
        <end position="314"/>
    </location>
</feature>
<dbReference type="Gene3D" id="3.40.50.1820">
    <property type="entry name" value="alpha/beta hydrolase"/>
    <property type="match status" value="1"/>
</dbReference>
<dbReference type="EMBL" id="WIND01000001">
    <property type="protein sequence ID" value="MSU88182.1"/>
    <property type="molecule type" value="Genomic_DNA"/>
</dbReference>
<dbReference type="InterPro" id="IPR029058">
    <property type="entry name" value="AB_hydrolase_fold"/>
</dbReference>
<dbReference type="SUPFAM" id="SSF53474">
    <property type="entry name" value="alpha/beta-Hydrolases"/>
    <property type="match status" value="1"/>
</dbReference>
<sequence length="333" mass="35384">MLMLRGIERWQRHPYRRAVAEPPAVWADGSSRLLDYGATPGATAPTGPVVLVVPSLINRAYVLDLTPRTSFLRALAAAGLRPLLLDWGVPGRAEARFDLEDYAARRLRPALAAAARAGGGPPALLGYCMGGTLAALQAMRDPHLRALVTIGAPWDFDAARGAPFAVRAAARQYGAARLRLQIRALADAFGLVPVTVFQHLFAMVDPIMAARKFRRFAALPEGGARAELFVALEDWLADGVPMAGPAAETLLVDWHLENSLRGARGRPSAVPPALIVTGTGDSIAQLPAAGALVRALPGARQLRPTLGHVGMITGAHAPREVWQPVVEFLKGTA</sequence>
<evidence type="ECO:0000313" key="2">
    <source>
        <dbReference type="EMBL" id="MSU88182.1"/>
    </source>
</evidence>
<protein>
    <submittedName>
        <fullName evidence="2">Alpha/beta fold hydrolase</fullName>
    </submittedName>
</protein>
<accession>A0A6L5YWD3</accession>
<dbReference type="PANTHER" id="PTHR36837">
    <property type="entry name" value="POLY(3-HYDROXYALKANOATE) POLYMERASE SUBUNIT PHAC"/>
    <property type="match status" value="1"/>
</dbReference>
<keyword evidence="3" id="KW-1185">Reference proteome</keyword>
<reference evidence="2 3" key="1">
    <citation type="submission" date="2019-10" db="EMBL/GenBank/DDBJ databases">
        <title>Cognatihalovulum marinum gen. nov. sp. nov., a new member of the family Rhodobacteraceae isolated from deep seawater of the Northwest Indian Ocean.</title>
        <authorList>
            <person name="Ruan C."/>
            <person name="Wang J."/>
            <person name="Zheng X."/>
            <person name="Song L."/>
            <person name="Zhu Y."/>
            <person name="Huang Y."/>
            <person name="Lu Z."/>
            <person name="Du W."/>
            <person name="Huang L."/>
            <person name="Dai X."/>
        </authorList>
    </citation>
    <scope>NUCLEOTIDE SEQUENCE [LARGE SCALE GENOMIC DNA]</scope>
    <source>
        <strain evidence="2 3">2CG4</strain>
    </source>
</reference>
<evidence type="ECO:0000313" key="3">
    <source>
        <dbReference type="Proteomes" id="UP000474957"/>
    </source>
</evidence>
<keyword evidence="2" id="KW-0378">Hydrolase</keyword>
<proteinExistence type="predicted"/>
<dbReference type="InterPro" id="IPR051321">
    <property type="entry name" value="PHA/PHB_synthase"/>
</dbReference>
<dbReference type="PANTHER" id="PTHR36837:SF4">
    <property type="entry name" value="BLR0908 PROTEIN"/>
    <property type="match status" value="1"/>
</dbReference>
<evidence type="ECO:0000259" key="1">
    <source>
        <dbReference type="Pfam" id="PF00561"/>
    </source>
</evidence>
<dbReference type="Pfam" id="PF00561">
    <property type="entry name" value="Abhydrolase_1"/>
    <property type="match status" value="1"/>
</dbReference>
<dbReference type="InterPro" id="IPR000073">
    <property type="entry name" value="AB_hydrolase_1"/>
</dbReference>
<dbReference type="AlphaFoldDB" id="A0A6L5YWD3"/>